<evidence type="ECO:0000313" key="2">
    <source>
        <dbReference type="EMBL" id="KAK1468216.1"/>
    </source>
</evidence>
<reference evidence="2 3" key="1">
    <citation type="submission" date="2016-10" db="EMBL/GenBank/DDBJ databases">
        <title>The genome sequence of Colletotrichum fioriniae PJ7.</title>
        <authorList>
            <person name="Baroncelli R."/>
        </authorList>
    </citation>
    <scope>NUCLEOTIDE SEQUENCE [LARGE SCALE GENOMIC DNA]</scope>
    <source>
        <strain evidence="2 3">Tom-12</strain>
    </source>
</reference>
<organism evidence="2 3">
    <name type="scientific">Colletotrichum tamarilloi</name>
    <dbReference type="NCBI Taxonomy" id="1209934"/>
    <lineage>
        <taxon>Eukaryota</taxon>
        <taxon>Fungi</taxon>
        <taxon>Dikarya</taxon>
        <taxon>Ascomycota</taxon>
        <taxon>Pezizomycotina</taxon>
        <taxon>Sordariomycetes</taxon>
        <taxon>Hypocreomycetidae</taxon>
        <taxon>Glomerellales</taxon>
        <taxon>Glomerellaceae</taxon>
        <taxon>Colletotrichum</taxon>
        <taxon>Colletotrichum acutatum species complex</taxon>
    </lineage>
</organism>
<feature type="transmembrane region" description="Helical" evidence="1">
    <location>
        <begin position="12"/>
        <end position="31"/>
    </location>
</feature>
<keyword evidence="3" id="KW-1185">Reference proteome</keyword>
<comment type="caution">
    <text evidence="2">The sequence shown here is derived from an EMBL/GenBank/DDBJ whole genome shotgun (WGS) entry which is preliminary data.</text>
</comment>
<keyword evidence="1" id="KW-0812">Transmembrane</keyword>
<accession>A0ABQ9QH44</accession>
<dbReference type="Proteomes" id="UP001227543">
    <property type="component" value="Unassembled WGS sequence"/>
</dbReference>
<protein>
    <submittedName>
        <fullName evidence="2">Uncharacterized protein</fullName>
    </submittedName>
</protein>
<dbReference type="EMBL" id="MLFU01000285">
    <property type="protein sequence ID" value="KAK1468216.1"/>
    <property type="molecule type" value="Genomic_DNA"/>
</dbReference>
<keyword evidence="1" id="KW-1133">Transmembrane helix</keyword>
<keyword evidence="1" id="KW-0472">Membrane</keyword>
<dbReference type="RefSeq" id="XP_060372501.1">
    <property type="nucleotide sequence ID" value="XM_060532914.1"/>
</dbReference>
<sequence length="45" mass="5130">MEVNETNNNRDILLIYSLLLLLPDIIIGYLARFGVDINQPTTINI</sequence>
<evidence type="ECO:0000256" key="1">
    <source>
        <dbReference type="SAM" id="Phobius"/>
    </source>
</evidence>
<gene>
    <name evidence="2" type="ORF">CTAM01_16922</name>
</gene>
<dbReference type="GeneID" id="85417152"/>
<proteinExistence type="predicted"/>
<evidence type="ECO:0000313" key="3">
    <source>
        <dbReference type="Proteomes" id="UP001227543"/>
    </source>
</evidence>
<name>A0ABQ9QH44_9PEZI</name>